<dbReference type="Proteomes" id="UP001162483">
    <property type="component" value="Unassembled WGS sequence"/>
</dbReference>
<evidence type="ECO:0000313" key="1">
    <source>
        <dbReference type="EMBL" id="CAI9568495.1"/>
    </source>
</evidence>
<evidence type="ECO:0000313" key="2">
    <source>
        <dbReference type="Proteomes" id="UP001162483"/>
    </source>
</evidence>
<keyword evidence="2" id="KW-1185">Reference proteome</keyword>
<dbReference type="EMBL" id="CATNWA010014175">
    <property type="protein sequence ID" value="CAI9568495.1"/>
    <property type="molecule type" value="Genomic_DNA"/>
</dbReference>
<organism evidence="1 2">
    <name type="scientific">Staurois parvus</name>
    <dbReference type="NCBI Taxonomy" id="386267"/>
    <lineage>
        <taxon>Eukaryota</taxon>
        <taxon>Metazoa</taxon>
        <taxon>Chordata</taxon>
        <taxon>Craniata</taxon>
        <taxon>Vertebrata</taxon>
        <taxon>Euteleostomi</taxon>
        <taxon>Amphibia</taxon>
        <taxon>Batrachia</taxon>
        <taxon>Anura</taxon>
        <taxon>Neobatrachia</taxon>
        <taxon>Ranoidea</taxon>
        <taxon>Ranidae</taxon>
        <taxon>Staurois</taxon>
    </lineage>
</organism>
<feature type="non-terminal residue" evidence="1">
    <location>
        <position position="1"/>
    </location>
</feature>
<comment type="caution">
    <text evidence="1">The sequence shown here is derived from an EMBL/GenBank/DDBJ whole genome shotgun (WGS) entry which is preliminary data.</text>
</comment>
<gene>
    <name evidence="1" type="ORF">SPARVUS_LOCUS6747827</name>
</gene>
<accession>A0ABN9D7K1</accession>
<protein>
    <submittedName>
        <fullName evidence="1">Uncharacterized protein</fullName>
    </submittedName>
</protein>
<reference evidence="1" key="1">
    <citation type="submission" date="2023-05" db="EMBL/GenBank/DDBJ databases">
        <authorList>
            <person name="Stuckert A."/>
        </authorList>
    </citation>
    <scope>NUCLEOTIDE SEQUENCE</scope>
</reference>
<proteinExistence type="predicted"/>
<name>A0ABN9D7K1_9NEOB</name>
<sequence length="87" mass="9217">FTSVRVVPLWIRTKIRAAAPPAQRIGNPRVGAINSNGTLPTLGTATVLGTEVPVRAAFSEEVQGLLLCMSRGTESVQMNGLVCPWAD</sequence>